<evidence type="ECO:0000256" key="1">
    <source>
        <dbReference type="SAM" id="MobiDB-lite"/>
    </source>
</evidence>
<sequence>MEALQREKINLAEQEVRIQRSLKETAEKFEALRKEKGIEGSDKSHLPAIEAPPAAKTKGDSMDVAELPAKDTEMAEPDHEEENEDDKLSAFGGIGLGAGRPNSAGLGLGFARTAEDNDSS</sequence>
<name>A0A6A6FVM2_9PEZI</name>
<protein>
    <submittedName>
        <fullName evidence="2">Uncharacterized protein</fullName>
    </submittedName>
</protein>
<reference evidence="2" key="1">
    <citation type="journal article" date="2020" name="Stud. Mycol.">
        <title>101 Dothideomycetes genomes: a test case for predicting lifestyles and emergence of pathogens.</title>
        <authorList>
            <person name="Haridas S."/>
            <person name="Albert R."/>
            <person name="Binder M."/>
            <person name="Bloem J."/>
            <person name="Labutti K."/>
            <person name="Salamov A."/>
            <person name="Andreopoulos B."/>
            <person name="Baker S."/>
            <person name="Barry K."/>
            <person name="Bills G."/>
            <person name="Bluhm B."/>
            <person name="Cannon C."/>
            <person name="Castanera R."/>
            <person name="Culley D."/>
            <person name="Daum C."/>
            <person name="Ezra D."/>
            <person name="Gonzalez J."/>
            <person name="Henrissat B."/>
            <person name="Kuo A."/>
            <person name="Liang C."/>
            <person name="Lipzen A."/>
            <person name="Lutzoni F."/>
            <person name="Magnuson J."/>
            <person name="Mondo S."/>
            <person name="Nolan M."/>
            <person name="Ohm R."/>
            <person name="Pangilinan J."/>
            <person name="Park H.-J."/>
            <person name="Ramirez L."/>
            <person name="Alfaro M."/>
            <person name="Sun H."/>
            <person name="Tritt A."/>
            <person name="Yoshinaga Y."/>
            <person name="Zwiers L.-H."/>
            <person name="Turgeon B."/>
            <person name="Goodwin S."/>
            <person name="Spatafora J."/>
            <person name="Crous P."/>
            <person name="Grigoriev I."/>
        </authorList>
    </citation>
    <scope>NUCLEOTIDE SEQUENCE</scope>
    <source>
        <strain evidence="2">SCOH1-5</strain>
    </source>
</reference>
<organism evidence="2 3">
    <name type="scientific">Cercospora zeae-maydis SCOH1-5</name>
    <dbReference type="NCBI Taxonomy" id="717836"/>
    <lineage>
        <taxon>Eukaryota</taxon>
        <taxon>Fungi</taxon>
        <taxon>Dikarya</taxon>
        <taxon>Ascomycota</taxon>
        <taxon>Pezizomycotina</taxon>
        <taxon>Dothideomycetes</taxon>
        <taxon>Dothideomycetidae</taxon>
        <taxon>Mycosphaerellales</taxon>
        <taxon>Mycosphaerellaceae</taxon>
        <taxon>Cercospora</taxon>
    </lineage>
</organism>
<keyword evidence="3" id="KW-1185">Reference proteome</keyword>
<dbReference type="AlphaFoldDB" id="A0A6A6FVM2"/>
<feature type="compositionally biased region" description="Basic and acidic residues" evidence="1">
    <location>
        <begin position="34"/>
        <end position="45"/>
    </location>
</feature>
<dbReference type="Proteomes" id="UP000799539">
    <property type="component" value="Unassembled WGS sequence"/>
</dbReference>
<feature type="compositionally biased region" description="Basic and acidic residues" evidence="1">
    <location>
        <begin position="68"/>
        <end position="77"/>
    </location>
</feature>
<gene>
    <name evidence="2" type="ORF">CERZMDRAFT_89526</name>
</gene>
<dbReference type="EMBL" id="ML992662">
    <property type="protein sequence ID" value="KAF2217451.1"/>
    <property type="molecule type" value="Genomic_DNA"/>
</dbReference>
<proteinExistence type="predicted"/>
<dbReference type="OrthoDB" id="429427at2759"/>
<feature type="region of interest" description="Disordered" evidence="1">
    <location>
        <begin position="34"/>
        <end position="120"/>
    </location>
</feature>
<evidence type="ECO:0000313" key="3">
    <source>
        <dbReference type="Proteomes" id="UP000799539"/>
    </source>
</evidence>
<evidence type="ECO:0000313" key="2">
    <source>
        <dbReference type="EMBL" id="KAF2217451.1"/>
    </source>
</evidence>
<accession>A0A6A6FVM2</accession>